<dbReference type="EMBL" id="SELW01000553">
    <property type="protein sequence ID" value="TID21197.1"/>
    <property type="molecule type" value="Genomic_DNA"/>
</dbReference>
<evidence type="ECO:0000313" key="2">
    <source>
        <dbReference type="EMBL" id="TID21197.1"/>
    </source>
</evidence>
<proteinExistence type="predicted"/>
<feature type="region of interest" description="Disordered" evidence="1">
    <location>
        <begin position="283"/>
        <end position="315"/>
    </location>
</feature>
<protein>
    <submittedName>
        <fullName evidence="2">Uncharacterized protein</fullName>
    </submittedName>
</protein>
<sequence>MHALIEDIINVEMWYETFKELATNVTEKRSEVGIILKKMFDAEEISEMDQFGLKTDSVVLFDGLRRPITDEPFIIKRLDKVSRAVYLVIMANNGTLVLKEALHHIGGVGSEVFREIQNLWSIDKPEDHTDLTGAHMSFLLKKAKLKSSPYTKVKEIGYYTGEIFMEKLTEKLTNNLTIRDICLEIDEMIKKFRSGNEKQREAWIYSFGFKILAKCLKRETSTTYKNIITQFLIKYINNENVSFENTIDSLETMEQNGEVIKRNLKVQGVDLFDSRSPYLDSYYTSEDTGKKRRKRRRNYENATQPGPQPKLLKIPTAPRAMLKQQQIKNNTKSYKNENCLSLQQSLIRKQ</sequence>
<accession>A0A4T0X062</accession>
<dbReference type="Proteomes" id="UP000307173">
    <property type="component" value="Unassembled WGS sequence"/>
</dbReference>
<reference evidence="2 3" key="1">
    <citation type="journal article" date="2019" name="Front. Genet.">
        <title>Whole-Genome Sequencing of the Opportunistic Yeast Pathogen Candida inconspicua Uncovers Its Hybrid Origin.</title>
        <authorList>
            <person name="Mixao V."/>
            <person name="Hansen A.P."/>
            <person name="Saus E."/>
            <person name="Boekhout T."/>
            <person name="Lass-Florl C."/>
            <person name="Gabaldon T."/>
        </authorList>
    </citation>
    <scope>NUCLEOTIDE SEQUENCE [LARGE SCALE GENOMIC DNA]</scope>
    <source>
        <strain evidence="2 3">CBS 180</strain>
    </source>
</reference>
<evidence type="ECO:0000313" key="3">
    <source>
        <dbReference type="Proteomes" id="UP000307173"/>
    </source>
</evidence>
<dbReference type="AlphaFoldDB" id="A0A4T0X062"/>
<evidence type="ECO:0000256" key="1">
    <source>
        <dbReference type="SAM" id="MobiDB-lite"/>
    </source>
</evidence>
<comment type="caution">
    <text evidence="2">The sequence shown here is derived from an EMBL/GenBank/DDBJ whole genome shotgun (WGS) entry which is preliminary data.</text>
</comment>
<name>A0A4T0X062_9ASCO</name>
<gene>
    <name evidence="2" type="ORF">CANINC_003477</name>
</gene>
<organism evidence="2 3">
    <name type="scientific">Pichia inconspicua</name>
    <dbReference type="NCBI Taxonomy" id="52247"/>
    <lineage>
        <taxon>Eukaryota</taxon>
        <taxon>Fungi</taxon>
        <taxon>Dikarya</taxon>
        <taxon>Ascomycota</taxon>
        <taxon>Saccharomycotina</taxon>
        <taxon>Pichiomycetes</taxon>
        <taxon>Pichiales</taxon>
        <taxon>Pichiaceae</taxon>
        <taxon>Pichia</taxon>
    </lineage>
</organism>
<keyword evidence="3" id="KW-1185">Reference proteome</keyword>